<dbReference type="InterPro" id="IPR005940">
    <property type="entry name" value="Anthranilate_Pribosyl_Tfrase"/>
</dbReference>
<organism evidence="4 5">
    <name type="scientific">Candidatus Methylacidithermus pantelleriae</name>
    <dbReference type="NCBI Taxonomy" id="2744239"/>
    <lineage>
        <taxon>Bacteria</taxon>
        <taxon>Pseudomonadati</taxon>
        <taxon>Verrucomicrobiota</taxon>
        <taxon>Methylacidiphilae</taxon>
        <taxon>Methylacidiphilales</taxon>
        <taxon>Methylacidiphilaceae</taxon>
        <taxon>Candidatus Methylacidithermus</taxon>
    </lineage>
</organism>
<dbReference type="SUPFAM" id="SSF52418">
    <property type="entry name" value="Nucleoside phosphorylase/phosphoribosyltransferase catalytic domain"/>
    <property type="match status" value="1"/>
</dbReference>
<dbReference type="PANTHER" id="PTHR43285:SF2">
    <property type="entry name" value="ANTHRANILATE PHOSPHORIBOSYLTRANSFERASE"/>
    <property type="match status" value="1"/>
</dbReference>
<dbReference type="GO" id="GO:0000162">
    <property type="term" value="P:L-tryptophan biosynthetic process"/>
    <property type="evidence" value="ECO:0007669"/>
    <property type="project" value="InterPro"/>
</dbReference>
<dbReference type="Pfam" id="PF00591">
    <property type="entry name" value="Glycos_transf_3"/>
    <property type="match status" value="1"/>
</dbReference>
<evidence type="ECO:0000256" key="2">
    <source>
        <dbReference type="ARBA" id="ARBA00022679"/>
    </source>
</evidence>
<dbReference type="Gene3D" id="3.40.1030.10">
    <property type="entry name" value="Nucleoside phosphorylase/phosphoribosyltransferase catalytic domain"/>
    <property type="match status" value="1"/>
</dbReference>
<feature type="domain" description="Glycosyl transferase family 3" evidence="3">
    <location>
        <begin position="90"/>
        <end position="347"/>
    </location>
</feature>
<sequence length="373" mass="40804">MNNSQRTEFRAHPDGKGWEACELGKELVPEQMESLARWLYDPEVPEEAKMSFLSRWACRGETPKEMAALARELLRDSLPLPIRGFWEGRPIVDTCGTGGGGLCLFNVSTAAMFVCAAAGLVVVKHGNRAVTKRCGSADVLEALGLPVELEPDELVRSLQEIGMGFVYAPKYHPVLARLSGLRRRMGLVGQRSVFHMLGPLLNPARPAVQLVGVFAPEHVTKMVGALRELGCQQAVAVYGIDQEGVGLGEMGTNGEGVLAGLPWEKVALAIKSWAQRRAYHGSAKEVLVSHPEQSARMIEEIFCARQKGFARGLVVVNSALVLLAARQCQSFEEGAEQVEEILDRGLARKKLEDARRFYASVRRSAKNSLELST</sequence>
<reference evidence="4" key="1">
    <citation type="submission" date="2021-02" db="EMBL/GenBank/DDBJ databases">
        <authorList>
            <person name="Cremers G."/>
            <person name="Picone N."/>
        </authorList>
    </citation>
    <scope>NUCLEOTIDE SEQUENCE</scope>
    <source>
        <strain evidence="4">PQ17</strain>
    </source>
</reference>
<evidence type="ECO:0000313" key="4">
    <source>
        <dbReference type="EMBL" id="CAF0704561.1"/>
    </source>
</evidence>
<dbReference type="EC" id="2.4.2.18" evidence="4"/>
<dbReference type="EMBL" id="CAJNOB010000067">
    <property type="protein sequence ID" value="CAF0704561.1"/>
    <property type="molecule type" value="Genomic_DNA"/>
</dbReference>
<evidence type="ECO:0000259" key="3">
    <source>
        <dbReference type="Pfam" id="PF00591"/>
    </source>
</evidence>
<proteinExistence type="predicted"/>
<keyword evidence="2 4" id="KW-0808">Transferase</keyword>
<keyword evidence="5" id="KW-1185">Reference proteome</keyword>
<name>A0A8J2FUT5_9BACT</name>
<dbReference type="Proteomes" id="UP000663859">
    <property type="component" value="Unassembled WGS sequence"/>
</dbReference>
<dbReference type="AlphaFoldDB" id="A0A8J2FUT5"/>
<dbReference type="PANTHER" id="PTHR43285">
    <property type="entry name" value="ANTHRANILATE PHOSPHORIBOSYLTRANSFERASE"/>
    <property type="match status" value="1"/>
</dbReference>
<keyword evidence="1 4" id="KW-0328">Glycosyltransferase</keyword>
<dbReference type="Gene3D" id="1.20.970.10">
    <property type="entry name" value="Transferase, Pyrimidine Nucleoside Phosphorylase, Chain C"/>
    <property type="match status" value="1"/>
</dbReference>
<evidence type="ECO:0000313" key="5">
    <source>
        <dbReference type="Proteomes" id="UP000663859"/>
    </source>
</evidence>
<dbReference type="GO" id="GO:0004048">
    <property type="term" value="F:anthranilate phosphoribosyltransferase activity"/>
    <property type="evidence" value="ECO:0007669"/>
    <property type="project" value="UniProtKB-EC"/>
</dbReference>
<comment type="caution">
    <text evidence="4">The sequence shown here is derived from an EMBL/GenBank/DDBJ whole genome shotgun (WGS) entry which is preliminary data.</text>
</comment>
<accession>A0A8J2FUT5</accession>
<dbReference type="GO" id="GO:0005829">
    <property type="term" value="C:cytosol"/>
    <property type="evidence" value="ECO:0007669"/>
    <property type="project" value="TreeGrafter"/>
</dbReference>
<protein>
    <submittedName>
        <fullName evidence="4">Anthranilate phosphoribosyltransferase</fullName>
        <ecNumber evidence="4">2.4.2.18</ecNumber>
    </submittedName>
</protein>
<dbReference type="RefSeq" id="WP_174582538.1">
    <property type="nucleotide sequence ID" value="NZ_CAJNOB010000067.1"/>
</dbReference>
<dbReference type="NCBIfam" id="TIGR01245">
    <property type="entry name" value="trpD"/>
    <property type="match status" value="1"/>
</dbReference>
<dbReference type="InterPro" id="IPR035902">
    <property type="entry name" value="Nuc_phospho_transferase"/>
</dbReference>
<dbReference type="InterPro" id="IPR000312">
    <property type="entry name" value="Glycosyl_Trfase_fam3"/>
</dbReference>
<evidence type="ECO:0000256" key="1">
    <source>
        <dbReference type="ARBA" id="ARBA00022676"/>
    </source>
</evidence>
<gene>
    <name evidence="4" type="ORF">MPNT_70070</name>
</gene>